<gene>
    <name evidence="1" type="ORF">RMSM_05612</name>
</gene>
<accession>M5RU15</accession>
<name>M5RU15_9BACT</name>
<evidence type="ECO:0000313" key="1">
    <source>
        <dbReference type="EMBL" id="EMI17469.1"/>
    </source>
</evidence>
<sequence>MHVPSPKFLRAITSMSPTRFSYSDVESAISASSEACSSFFAD</sequence>
<reference evidence="1 2" key="1">
    <citation type="journal article" date="2013" name="Mar. Genomics">
        <title>Expression of sulfatases in Rhodopirellula baltica and the diversity of sulfatases in the genus Rhodopirellula.</title>
        <authorList>
            <person name="Wegner C.E."/>
            <person name="Richter-Heitmann T."/>
            <person name="Klindworth A."/>
            <person name="Klockow C."/>
            <person name="Richter M."/>
            <person name="Achstetter T."/>
            <person name="Glockner F.O."/>
            <person name="Harder J."/>
        </authorList>
    </citation>
    <scope>NUCLEOTIDE SEQUENCE [LARGE SCALE GENOMIC DNA]</scope>
    <source>
        <strain evidence="1 2">SM1</strain>
    </source>
</reference>
<comment type="caution">
    <text evidence="1">The sequence shown here is derived from an EMBL/GenBank/DDBJ whole genome shotgun (WGS) entry which is preliminary data.</text>
</comment>
<proteinExistence type="predicted"/>
<organism evidence="1 2">
    <name type="scientific">Rhodopirellula maiorica SM1</name>
    <dbReference type="NCBI Taxonomy" id="1265738"/>
    <lineage>
        <taxon>Bacteria</taxon>
        <taxon>Pseudomonadati</taxon>
        <taxon>Planctomycetota</taxon>
        <taxon>Planctomycetia</taxon>
        <taxon>Pirellulales</taxon>
        <taxon>Pirellulaceae</taxon>
        <taxon>Novipirellula</taxon>
    </lineage>
</organism>
<dbReference type="Proteomes" id="UP000011991">
    <property type="component" value="Unassembled WGS sequence"/>
</dbReference>
<protein>
    <submittedName>
        <fullName evidence="1">Uncharacterized protein</fullName>
    </submittedName>
</protein>
<evidence type="ECO:0000313" key="2">
    <source>
        <dbReference type="Proteomes" id="UP000011991"/>
    </source>
</evidence>
<keyword evidence="2" id="KW-1185">Reference proteome</keyword>
<dbReference type="EMBL" id="ANOG01000796">
    <property type="protein sequence ID" value="EMI17469.1"/>
    <property type="molecule type" value="Genomic_DNA"/>
</dbReference>
<dbReference type="AlphaFoldDB" id="M5RU15"/>